<organism evidence="4 5">
    <name type="scientific">Coccomyxa viridis</name>
    <dbReference type="NCBI Taxonomy" id="1274662"/>
    <lineage>
        <taxon>Eukaryota</taxon>
        <taxon>Viridiplantae</taxon>
        <taxon>Chlorophyta</taxon>
        <taxon>core chlorophytes</taxon>
        <taxon>Trebouxiophyceae</taxon>
        <taxon>Trebouxiophyceae incertae sedis</taxon>
        <taxon>Coccomyxaceae</taxon>
        <taxon>Coccomyxa</taxon>
    </lineage>
</organism>
<dbReference type="PANTHER" id="PTHR20922">
    <property type="entry name" value="DNL-TYPE ZINC FINGER PROTEIN"/>
    <property type="match status" value="1"/>
</dbReference>
<dbReference type="Proteomes" id="UP001497392">
    <property type="component" value="Unassembled WGS sequence"/>
</dbReference>
<protein>
    <submittedName>
        <fullName evidence="4">G6388 protein</fullName>
    </submittedName>
</protein>
<keyword evidence="1" id="KW-0479">Metal-binding</keyword>
<dbReference type="Pfam" id="PF05180">
    <property type="entry name" value="zf-DNL"/>
    <property type="match status" value="1"/>
</dbReference>
<evidence type="ECO:0000313" key="5">
    <source>
        <dbReference type="Proteomes" id="UP001497392"/>
    </source>
</evidence>
<reference evidence="4 5" key="1">
    <citation type="submission" date="2024-06" db="EMBL/GenBank/DDBJ databases">
        <authorList>
            <person name="Kraege A."/>
            <person name="Thomma B."/>
        </authorList>
    </citation>
    <scope>NUCLEOTIDE SEQUENCE [LARGE SCALE GENOMIC DNA]</scope>
</reference>
<evidence type="ECO:0000313" key="4">
    <source>
        <dbReference type="EMBL" id="CAL5223817.1"/>
    </source>
</evidence>
<dbReference type="InterPro" id="IPR024158">
    <property type="entry name" value="Mt_import_TIM15"/>
</dbReference>
<proteinExistence type="predicted"/>
<feature type="compositionally biased region" description="Low complexity" evidence="2">
    <location>
        <begin position="118"/>
        <end position="128"/>
    </location>
</feature>
<evidence type="ECO:0000259" key="3">
    <source>
        <dbReference type="PROSITE" id="PS51501"/>
    </source>
</evidence>
<name>A0ABP1G1V3_9CHLO</name>
<dbReference type="EMBL" id="CAXHTA020000009">
    <property type="protein sequence ID" value="CAL5223817.1"/>
    <property type="molecule type" value="Genomic_DNA"/>
</dbReference>
<accession>A0ABP1G1V3</accession>
<feature type="domain" description="DNL-type" evidence="3">
    <location>
        <begin position="142"/>
        <end position="221"/>
    </location>
</feature>
<feature type="region of interest" description="Disordered" evidence="2">
    <location>
        <begin position="118"/>
        <end position="143"/>
    </location>
</feature>
<dbReference type="InterPro" id="IPR007853">
    <property type="entry name" value="Znf_DNL-typ"/>
</dbReference>
<gene>
    <name evidence="4" type="primary">g6388</name>
    <name evidence="4" type="ORF">VP750_LOCUS5476</name>
</gene>
<sequence length="238" mass="25809">MPGGVFWLDKASHSSDVVYGENFVLQRPRRGGPGLVLSPKLQAMEVAQQLNAQCTAPAALQRQPRSVSMPTIFGAGLDFLDITDYIFLDDDVETEGADLSGRPPEGLSPDCTGIVLHSSSPSLNPSASPEDEDDVVRPASGNPRRTKRIQFTCNMCGSTTTKMVNPHAWEKGTVFAQCSGCGVKHKLIDNLKLFHELRGPVFSGPVIRPEDMPAGLPAKPLINFHQHPGLFDMFNADE</sequence>
<keyword evidence="5" id="KW-1185">Reference proteome</keyword>
<evidence type="ECO:0000256" key="1">
    <source>
        <dbReference type="PROSITE-ProRule" id="PRU00834"/>
    </source>
</evidence>
<comment type="caution">
    <text evidence="4">The sequence shown here is derived from an EMBL/GenBank/DDBJ whole genome shotgun (WGS) entry which is preliminary data.</text>
</comment>
<dbReference type="PROSITE" id="PS51501">
    <property type="entry name" value="ZF_DNL"/>
    <property type="match status" value="1"/>
</dbReference>
<evidence type="ECO:0000256" key="2">
    <source>
        <dbReference type="SAM" id="MobiDB-lite"/>
    </source>
</evidence>
<keyword evidence="1" id="KW-0862">Zinc</keyword>
<dbReference type="PANTHER" id="PTHR20922:SF15">
    <property type="entry name" value="A_TM021B04.14 PROTEIN"/>
    <property type="match status" value="1"/>
</dbReference>
<keyword evidence="1" id="KW-0863">Zinc-finger</keyword>